<dbReference type="InterPro" id="IPR020904">
    <property type="entry name" value="Sc_DH/Rdtase_CS"/>
</dbReference>
<dbReference type="AlphaFoldDB" id="W6N4C0"/>
<dbReference type="EMBL" id="CBXI010000016">
    <property type="protein sequence ID" value="CDL91011.1"/>
    <property type="molecule type" value="Genomic_DNA"/>
</dbReference>
<dbReference type="Proteomes" id="UP000019482">
    <property type="component" value="Unassembled WGS sequence"/>
</dbReference>
<dbReference type="NCBIfam" id="NF047420">
    <property type="entry name" value="EF_P_mod_YmfI"/>
    <property type="match status" value="1"/>
</dbReference>
<dbReference type="GO" id="GO:0008202">
    <property type="term" value="P:steroid metabolic process"/>
    <property type="evidence" value="ECO:0007669"/>
    <property type="project" value="UniProtKB-KW"/>
</dbReference>
<keyword evidence="5" id="KW-1185">Reference proteome</keyword>
<dbReference type="RefSeq" id="WP_017895622.1">
    <property type="nucleotide sequence ID" value="NZ_CBXI010000016.1"/>
</dbReference>
<dbReference type="OrthoDB" id="9803333at2"/>
<reference evidence="4 5" key="1">
    <citation type="journal article" date="2015" name="Genome Announc.">
        <title>Draft Genome Sequence of Clostridium tyrobutyricum Strain DIVETGP, Isolated from Cow's Milk for Grana Padano Production.</title>
        <authorList>
            <person name="Soggiu A."/>
            <person name="Piras C."/>
            <person name="Gaiarsa S."/>
            <person name="Sassera D."/>
            <person name="Roncada P."/>
            <person name="Bendixen E."/>
            <person name="Brasca M."/>
            <person name="Bonizzi L."/>
        </authorList>
    </citation>
    <scope>NUCLEOTIDE SEQUENCE [LARGE SCALE GENOMIC DNA]</scope>
    <source>
        <strain evidence="4 5">DIVETGP</strain>
    </source>
</reference>
<dbReference type="GeneID" id="29418085"/>
<dbReference type="GO" id="GO:0004316">
    <property type="term" value="F:3-oxoacyl-[acyl-carrier-protein] reductase (NADPH) activity"/>
    <property type="evidence" value="ECO:0007669"/>
    <property type="project" value="UniProtKB-EC"/>
</dbReference>
<dbReference type="PANTHER" id="PTHR42879:SF2">
    <property type="entry name" value="3-OXOACYL-[ACYL-CARRIER-PROTEIN] REDUCTASE FABG"/>
    <property type="match status" value="1"/>
</dbReference>
<keyword evidence="2 4" id="KW-0560">Oxidoreductase</keyword>
<evidence type="ECO:0000313" key="5">
    <source>
        <dbReference type="Proteomes" id="UP000019482"/>
    </source>
</evidence>
<dbReference type="PROSITE" id="PS00061">
    <property type="entry name" value="ADH_SHORT"/>
    <property type="match status" value="1"/>
</dbReference>
<evidence type="ECO:0000256" key="2">
    <source>
        <dbReference type="ARBA" id="ARBA00023002"/>
    </source>
</evidence>
<name>W6N4C0_CLOTY</name>
<dbReference type="SUPFAM" id="SSF51735">
    <property type="entry name" value="NAD(P)-binding Rossmann-fold domains"/>
    <property type="match status" value="1"/>
</dbReference>
<sequence length="247" mass="26565">MVDLSGKVAVVTGGSGDIGRAISIELAKCGANIIVNYRKNEIEARRTLDNIKKYGVTGIIFQGDVSNYNSAKKLIDCAVDNMGKIDILVNNAGVSNIGLFIDADEDQWNRIIDVDLKGVLNCTHCALKYMISKKNGIIVNISSIWGSEGASCESIYSAAKGAVNSFTKAIAKEMAPSNIRVNAVAPGVIDTKMNKWLSNDERNALIDEIPSGRFGKTEDISNIVSFLCSESSRYITGQIITVDGGMF</sequence>
<dbReference type="InterPro" id="IPR050259">
    <property type="entry name" value="SDR"/>
</dbReference>
<dbReference type="GO" id="GO:0032787">
    <property type="term" value="P:monocarboxylic acid metabolic process"/>
    <property type="evidence" value="ECO:0007669"/>
    <property type="project" value="UniProtKB-ARBA"/>
</dbReference>
<dbReference type="InterPro" id="IPR036291">
    <property type="entry name" value="NAD(P)-bd_dom_sf"/>
</dbReference>
<keyword evidence="3" id="KW-0753">Steroid metabolism</keyword>
<protein>
    <submittedName>
        <fullName evidence="4">3-oxoacyl-[acyl-carrier protein] reductase</fullName>
        <ecNumber evidence="4">1.1.1.100</ecNumber>
    </submittedName>
</protein>
<dbReference type="Gene3D" id="3.40.50.720">
    <property type="entry name" value="NAD(P)-binding Rossmann-like Domain"/>
    <property type="match status" value="1"/>
</dbReference>
<evidence type="ECO:0000256" key="3">
    <source>
        <dbReference type="ARBA" id="ARBA00023221"/>
    </source>
</evidence>
<evidence type="ECO:0000313" key="4">
    <source>
        <dbReference type="EMBL" id="CDL91011.1"/>
    </source>
</evidence>
<gene>
    <name evidence="4" type="ORF">CTDIVETGP_1081</name>
</gene>
<dbReference type="Pfam" id="PF13561">
    <property type="entry name" value="adh_short_C2"/>
    <property type="match status" value="1"/>
</dbReference>
<accession>W6N4C0</accession>
<dbReference type="EC" id="1.1.1.100" evidence="4"/>
<comment type="caution">
    <text evidence="4">The sequence shown here is derived from an EMBL/GenBank/DDBJ whole genome shotgun (WGS) entry which is preliminary data.</text>
</comment>
<dbReference type="PRINTS" id="PR00080">
    <property type="entry name" value="SDRFAMILY"/>
</dbReference>
<comment type="similarity">
    <text evidence="1">Belongs to the short-chain dehydrogenases/reductases (SDR) family.</text>
</comment>
<dbReference type="NCBIfam" id="NF005559">
    <property type="entry name" value="PRK07231.1"/>
    <property type="match status" value="1"/>
</dbReference>
<dbReference type="InterPro" id="IPR002347">
    <property type="entry name" value="SDR_fam"/>
</dbReference>
<organism evidence="4 5">
    <name type="scientific">Clostridium tyrobutyricum DIVETGP</name>
    <dbReference type="NCBI Taxonomy" id="1408889"/>
    <lineage>
        <taxon>Bacteria</taxon>
        <taxon>Bacillati</taxon>
        <taxon>Bacillota</taxon>
        <taxon>Clostridia</taxon>
        <taxon>Eubacteriales</taxon>
        <taxon>Clostridiaceae</taxon>
        <taxon>Clostridium</taxon>
    </lineage>
</organism>
<dbReference type="NCBIfam" id="NF009466">
    <property type="entry name" value="PRK12826.1-2"/>
    <property type="match status" value="1"/>
</dbReference>
<keyword evidence="3" id="KW-0443">Lipid metabolism</keyword>
<dbReference type="FunFam" id="3.40.50.720:FF:000173">
    <property type="entry name" value="3-oxoacyl-[acyl-carrier protein] reductase"/>
    <property type="match status" value="1"/>
</dbReference>
<dbReference type="PANTHER" id="PTHR42879">
    <property type="entry name" value="3-OXOACYL-(ACYL-CARRIER-PROTEIN) REDUCTASE"/>
    <property type="match status" value="1"/>
</dbReference>
<dbReference type="PRINTS" id="PR00081">
    <property type="entry name" value="GDHRDH"/>
</dbReference>
<proteinExistence type="inferred from homology"/>
<evidence type="ECO:0000256" key="1">
    <source>
        <dbReference type="ARBA" id="ARBA00006484"/>
    </source>
</evidence>